<dbReference type="Pfam" id="PF08191">
    <property type="entry name" value="LRR_adjacent"/>
    <property type="match status" value="1"/>
</dbReference>
<proteinExistence type="predicted"/>
<evidence type="ECO:0000259" key="2">
    <source>
        <dbReference type="Pfam" id="PF08191"/>
    </source>
</evidence>
<dbReference type="Proteomes" id="UP000189670">
    <property type="component" value="Unassembled WGS sequence"/>
</dbReference>
<evidence type="ECO:0000313" key="3">
    <source>
        <dbReference type="EMBL" id="ETR66433.1"/>
    </source>
</evidence>
<comment type="caution">
    <text evidence="3">The sequence shown here is derived from an EMBL/GenBank/DDBJ whole genome shotgun (WGS) entry which is preliminary data.</text>
</comment>
<organism evidence="3 4">
    <name type="scientific">Candidatus Magnetoglobus multicellularis str. Araruama</name>
    <dbReference type="NCBI Taxonomy" id="890399"/>
    <lineage>
        <taxon>Bacteria</taxon>
        <taxon>Pseudomonadati</taxon>
        <taxon>Thermodesulfobacteriota</taxon>
        <taxon>Desulfobacteria</taxon>
        <taxon>Desulfobacterales</taxon>
        <taxon>Desulfobacteraceae</taxon>
        <taxon>Candidatus Magnetoglobus</taxon>
    </lineage>
</organism>
<feature type="domain" description="Internalin Ig-like inter-repeat region" evidence="2">
    <location>
        <begin position="67"/>
        <end position="103"/>
    </location>
</feature>
<keyword evidence="1" id="KW-1133">Transmembrane helix</keyword>
<dbReference type="Gene3D" id="2.60.40.10">
    <property type="entry name" value="Immunoglobulins"/>
    <property type="match status" value="4"/>
</dbReference>
<dbReference type="AlphaFoldDB" id="A0A1V1NV51"/>
<dbReference type="GO" id="GO:0016020">
    <property type="term" value="C:membrane"/>
    <property type="evidence" value="ECO:0007669"/>
    <property type="project" value="InterPro"/>
</dbReference>
<gene>
    <name evidence="3" type="ORF">OMM_12801</name>
</gene>
<dbReference type="Pfam" id="PF05345">
    <property type="entry name" value="He_PIG"/>
    <property type="match status" value="4"/>
</dbReference>
<name>A0A1V1NV51_9BACT</name>
<dbReference type="EMBL" id="ATBP01001988">
    <property type="protein sequence ID" value="ETR66433.1"/>
    <property type="molecule type" value="Genomic_DNA"/>
</dbReference>
<dbReference type="InterPro" id="IPR013783">
    <property type="entry name" value="Ig-like_fold"/>
</dbReference>
<feature type="non-terminal residue" evidence="3">
    <location>
        <position position="471"/>
    </location>
</feature>
<dbReference type="SUPFAM" id="SSF49313">
    <property type="entry name" value="Cadherin-like"/>
    <property type="match status" value="1"/>
</dbReference>
<feature type="transmembrane region" description="Helical" evidence="1">
    <location>
        <begin position="6"/>
        <end position="27"/>
    </location>
</feature>
<dbReference type="PANTHER" id="PTHR37494:SF1">
    <property type="entry name" value="STAPHYLOCOCCUS AUREUS SURFACE PROTEIN A"/>
    <property type="match status" value="1"/>
</dbReference>
<keyword evidence="1" id="KW-0812">Transmembrane</keyword>
<evidence type="ECO:0000313" key="4">
    <source>
        <dbReference type="Proteomes" id="UP000189670"/>
    </source>
</evidence>
<dbReference type="InterPro" id="IPR012569">
    <property type="entry name" value="Inl_IR"/>
</dbReference>
<protein>
    <recommendedName>
        <fullName evidence="2">Internalin Ig-like inter-repeat region domain-containing protein</fullName>
    </recommendedName>
</protein>
<dbReference type="GO" id="GO:0005509">
    <property type="term" value="F:calcium ion binding"/>
    <property type="evidence" value="ECO:0007669"/>
    <property type="project" value="InterPro"/>
</dbReference>
<evidence type="ECO:0000256" key="1">
    <source>
        <dbReference type="SAM" id="Phobius"/>
    </source>
</evidence>
<dbReference type="InterPro" id="IPR015919">
    <property type="entry name" value="Cadherin-like_sf"/>
</dbReference>
<dbReference type="PANTHER" id="PTHR37494">
    <property type="entry name" value="HEMAGGLUTININ"/>
    <property type="match status" value="1"/>
</dbReference>
<sequence length="471" mass="51408">MKFLNIISITIMFIVYAVISHASVIGMGQSSYRTISININTVTVNISAIPSNDTLAYNVVEIFPKGITPSTISHDGIFSATDGTIKWGTFLDNTQRNLSYTFMVNPGTWLLDSKISFDGNLSSITENQEVSVDYYPLNIDMQDIPPAQVDHHYAVQLTVSGGYLPYAFGLAYGSLPDGVSLNPDTGEIAGSPLVSGSYTFSVSVTDEQVNYAEREFSLEINEPFQFIDNIIQLPRGTRQLSYFYNIEASGGKPPYTFEKISGNIPQGLQFNTDGNISGIPDVTGTYTFVAQVTDSYDRIISKEFSFQIVENIQITTHQLPDGITGTPYEKQLTYSGGYGDTQWSVYSGSLPQGLQLDISTGHITGEAKSASYQSIVLSVKDIDGRTAYKDMTLEMVGLLELISQTMPTGLNNSFYSEAIRMTGGKAPFTFTYTGQLPDGLVLDEKTGIISGTPESASYNNILIQITDSTQP</sequence>
<accession>A0A1V1NV51</accession>
<keyword evidence="1" id="KW-0472">Membrane</keyword>
<reference evidence="4" key="1">
    <citation type="submission" date="2012-11" db="EMBL/GenBank/DDBJ databases">
        <authorList>
            <person name="Lucero-Rivera Y.E."/>
            <person name="Tovar-Ramirez D."/>
        </authorList>
    </citation>
    <scope>NUCLEOTIDE SEQUENCE [LARGE SCALE GENOMIC DNA]</scope>
    <source>
        <strain evidence="4">Araruama</strain>
    </source>
</reference>